<dbReference type="Pfam" id="PF08780">
    <property type="entry name" value="NTase_sub_bind"/>
    <property type="match status" value="1"/>
</dbReference>
<dbReference type="Gene3D" id="1.20.120.330">
    <property type="entry name" value="Nucleotidyltransferases domain 2"/>
    <property type="match status" value="1"/>
</dbReference>
<evidence type="ECO:0000313" key="2">
    <source>
        <dbReference type="Proteomes" id="UP000199663"/>
    </source>
</evidence>
<accession>A0A1H3PDF2</accession>
<dbReference type="InterPro" id="IPR010235">
    <property type="entry name" value="HepT"/>
</dbReference>
<evidence type="ECO:0000313" key="1">
    <source>
        <dbReference type="EMBL" id="SDY99174.1"/>
    </source>
</evidence>
<dbReference type="EMBL" id="FNQC01000004">
    <property type="protein sequence ID" value="SDY99174.1"/>
    <property type="molecule type" value="Genomic_DNA"/>
</dbReference>
<dbReference type="SUPFAM" id="SSF81593">
    <property type="entry name" value="Nucleotidyltransferase substrate binding subunit/domain"/>
    <property type="match status" value="1"/>
</dbReference>
<keyword evidence="2" id="KW-1185">Reference proteome</keyword>
<organism evidence="1 2">
    <name type="scientific">Rhodonellum ikkaensis</name>
    <dbReference type="NCBI Taxonomy" id="336829"/>
    <lineage>
        <taxon>Bacteria</taxon>
        <taxon>Pseudomonadati</taxon>
        <taxon>Bacteroidota</taxon>
        <taxon>Cytophagia</taxon>
        <taxon>Cytophagales</taxon>
        <taxon>Cytophagaceae</taxon>
        <taxon>Rhodonellum</taxon>
    </lineage>
</organism>
<proteinExistence type="predicted"/>
<gene>
    <name evidence="1" type="ORF">SAMN05444412_104214</name>
</gene>
<protein>
    <submittedName>
        <fullName evidence="1">Nucleotidyltransferase substrate binding protein, HI0074 family</fullName>
    </submittedName>
</protein>
<name>A0A1H3PDF2_9BACT</name>
<reference evidence="1 2" key="1">
    <citation type="submission" date="2016-10" db="EMBL/GenBank/DDBJ databases">
        <authorList>
            <person name="Varghese N."/>
            <person name="Submissions S."/>
        </authorList>
    </citation>
    <scope>NUCLEOTIDE SEQUENCE [LARGE SCALE GENOMIC DNA]</scope>
    <source>
        <strain evidence="1 2">DSM 17997</strain>
    </source>
</reference>
<comment type="caution">
    <text evidence="1">The sequence shown here is derived from an EMBL/GenBank/DDBJ whole genome shotgun (WGS) entry which is preliminary data.</text>
</comment>
<dbReference type="RefSeq" id="WP_019597993.1">
    <property type="nucleotide sequence ID" value="NZ_FNQC01000004.1"/>
</dbReference>
<sequence length="138" mass="16088">MKVLPRSVEKCLADYKDSLEELKDIRDLAKSKGLNEKLEQKIIRVFEITHELALTTIGEYFKKEGRKPFSGSRDATVDAFHEDLIDDGEGWLDMIICRIKYNPIYPEDYQPVLVQNILGRYIKLFENFERKMSAKLGD</sequence>
<dbReference type="Proteomes" id="UP000199663">
    <property type="component" value="Unassembled WGS sequence"/>
</dbReference>